<keyword evidence="2" id="KW-1185">Reference proteome</keyword>
<evidence type="ECO:0000313" key="1">
    <source>
        <dbReference type="EMBL" id="KAJ8618368.1"/>
    </source>
</evidence>
<proteinExistence type="predicted"/>
<sequence>MMVPCGYRFHPRDEELLVYLKRKIHNLPLPCDIIKEVELYKYDPSDLLGQFISKGEEKCYFFTPTYRKYANGSRPNRTTNNGYWKASTADIQIKDEENNDIGTKRTLVFYYGEHPRGRKTNWIMHEYKLMEYQNTTNVQTPIDPMKLDEWVLCSIYENLSGDKREKRKRKASEELDTRTEKRALVVQEPQSQINEYKANDQYVVSSYDIHKKEPIHDASDMGRDIGLMSDSDFSELMEMMATEEVGTKREERTVVAQQEQPQVEYEDNDQSIVFSADYLEDIISWDIPPISDSDFADLAELTEVMTGEELDTRSEINVGKQEPQIKISENEDNDQSVLFSYDDLQKLPILDASDILSWDIPLIISDSDFTDSAELKEMRAGEELVKIGENKDNNQSVFFSYDDLQKLPILDASDMVGWDIPLIPMSDSDFDDFDELMEMMPGEELDRRSEITVSENKDNDHSIVCSYDDLQNGPIVLDASDMDVGELKLKDLLS</sequence>
<protein>
    <submittedName>
        <fullName evidence="1">Uncharacterized protein</fullName>
    </submittedName>
</protein>
<name>A0ACC2KB62_PERAE</name>
<comment type="caution">
    <text evidence="1">The sequence shown here is derived from an EMBL/GenBank/DDBJ whole genome shotgun (WGS) entry which is preliminary data.</text>
</comment>
<organism evidence="1 2">
    <name type="scientific">Persea americana</name>
    <name type="common">Avocado</name>
    <dbReference type="NCBI Taxonomy" id="3435"/>
    <lineage>
        <taxon>Eukaryota</taxon>
        <taxon>Viridiplantae</taxon>
        <taxon>Streptophyta</taxon>
        <taxon>Embryophyta</taxon>
        <taxon>Tracheophyta</taxon>
        <taxon>Spermatophyta</taxon>
        <taxon>Magnoliopsida</taxon>
        <taxon>Magnoliidae</taxon>
        <taxon>Laurales</taxon>
        <taxon>Lauraceae</taxon>
        <taxon>Persea</taxon>
    </lineage>
</organism>
<evidence type="ECO:0000313" key="2">
    <source>
        <dbReference type="Proteomes" id="UP001234297"/>
    </source>
</evidence>
<reference evidence="1 2" key="1">
    <citation type="journal article" date="2022" name="Hortic Res">
        <title>A haplotype resolved chromosomal level avocado genome allows analysis of novel avocado genes.</title>
        <authorList>
            <person name="Nath O."/>
            <person name="Fletcher S.J."/>
            <person name="Hayward A."/>
            <person name="Shaw L.M."/>
            <person name="Masouleh A.K."/>
            <person name="Furtado A."/>
            <person name="Henry R.J."/>
            <person name="Mitter N."/>
        </authorList>
    </citation>
    <scope>NUCLEOTIDE SEQUENCE [LARGE SCALE GENOMIC DNA]</scope>
    <source>
        <strain evidence="2">cv. Hass</strain>
    </source>
</reference>
<dbReference type="EMBL" id="CM056812">
    <property type="protein sequence ID" value="KAJ8618368.1"/>
    <property type="molecule type" value="Genomic_DNA"/>
</dbReference>
<accession>A0ACC2KB62</accession>
<dbReference type="Proteomes" id="UP001234297">
    <property type="component" value="Chromosome 4"/>
</dbReference>
<gene>
    <name evidence="1" type="ORF">MRB53_014554</name>
</gene>